<gene>
    <name evidence="1" type="ORF">F1559_004721</name>
</gene>
<organism evidence="1 2">
    <name type="scientific">Cyanidiococcus yangmingshanensis</name>
    <dbReference type="NCBI Taxonomy" id="2690220"/>
    <lineage>
        <taxon>Eukaryota</taxon>
        <taxon>Rhodophyta</taxon>
        <taxon>Bangiophyceae</taxon>
        <taxon>Cyanidiales</taxon>
        <taxon>Cyanidiaceae</taxon>
        <taxon>Cyanidiococcus</taxon>
    </lineage>
</organism>
<keyword evidence="2" id="KW-1185">Reference proteome</keyword>
<reference evidence="1 2" key="1">
    <citation type="journal article" date="2020" name="J. Phycol.">
        <title>Comparative genome analysis reveals Cyanidiococcus gen. nov., a new extremophilic red algal genus sister to Cyanidioschyzon (Cyanidioschyzonaceae, Rhodophyta).</title>
        <authorList>
            <person name="Liu S.-L."/>
            <person name="Chiang Y.-R."/>
            <person name="Yoon H.S."/>
            <person name="Fu H.-Y."/>
        </authorList>
    </citation>
    <scope>NUCLEOTIDE SEQUENCE [LARGE SCALE GENOMIC DNA]</scope>
    <source>
        <strain evidence="1 2">THAL066</strain>
    </source>
</reference>
<dbReference type="AlphaFoldDB" id="A0A7J7IKZ3"/>
<evidence type="ECO:0000313" key="1">
    <source>
        <dbReference type="EMBL" id="KAF6003708.1"/>
    </source>
</evidence>
<dbReference type="EMBL" id="VWRR01000006">
    <property type="protein sequence ID" value="KAF6003708.1"/>
    <property type="molecule type" value="Genomic_DNA"/>
</dbReference>
<sequence length="102" mass="11996">MLGHESSIRTFGTHQEWIVIELDPLFQWVDYRWQFRETPCFLSQLSCGSWRKPFCTGKNHHRKSVFSESFARNFTKLERMNAPHVAPQLCSPVAFYGFAINL</sequence>
<proteinExistence type="predicted"/>
<accession>A0A7J7IKZ3</accession>
<name>A0A7J7IKZ3_9RHOD</name>
<evidence type="ECO:0000313" key="2">
    <source>
        <dbReference type="Proteomes" id="UP000530660"/>
    </source>
</evidence>
<comment type="caution">
    <text evidence="1">The sequence shown here is derived from an EMBL/GenBank/DDBJ whole genome shotgun (WGS) entry which is preliminary data.</text>
</comment>
<protein>
    <submittedName>
        <fullName evidence="1">Uncharacterized protein</fullName>
    </submittedName>
</protein>
<dbReference type="Proteomes" id="UP000530660">
    <property type="component" value="Unassembled WGS sequence"/>
</dbReference>